<evidence type="ECO:0000256" key="4">
    <source>
        <dbReference type="ARBA" id="ARBA00023004"/>
    </source>
</evidence>
<keyword evidence="2" id="KW-0963">Cytoplasm</keyword>
<dbReference type="PANTHER" id="PTHR36438">
    <property type="entry name" value="IRON-SULFUR CLUSTER REPAIR PROTEIN YTFE"/>
    <property type="match status" value="1"/>
</dbReference>
<dbReference type="KEGG" id="dfc:DFI_16530"/>
<protein>
    <submittedName>
        <fullName evidence="6">Iron-sulfur cluster repair di-iron protein</fullName>
    </submittedName>
</protein>
<sequence>MSHATFAPTAQPYTTQTTVGQLVADRPDRSRLFMKLGIDYCCGGKLTLQDAAEKKGLDAASILATLTALETLEPAGSAPNPALMSLTALADHIVGTHHAYLKEELPRLAFLTRKVAAVHGDDHPWLREVHAVYTGLAEELSSHLQKEEVILFPAIRNLEQTGDSGAPFGADLSHPVLMMEHEHAEAGEALTKLRALTSDFTPPASACNSFRAMLDGLEQLERDTHEHISKENNILFPRAMAQFQGTHHA</sequence>
<evidence type="ECO:0000313" key="7">
    <source>
        <dbReference type="Proteomes" id="UP000259030"/>
    </source>
</evidence>
<evidence type="ECO:0000313" key="6">
    <source>
        <dbReference type="EMBL" id="ASN82802.1"/>
    </source>
</evidence>
<keyword evidence="4" id="KW-0408">Iron</keyword>
<organism evidence="6 7">
    <name type="scientific">Deinococcus ficus</name>
    <dbReference type="NCBI Taxonomy" id="317577"/>
    <lineage>
        <taxon>Bacteria</taxon>
        <taxon>Thermotogati</taxon>
        <taxon>Deinococcota</taxon>
        <taxon>Deinococci</taxon>
        <taxon>Deinococcales</taxon>
        <taxon>Deinococcaceae</taxon>
        <taxon>Deinococcus</taxon>
    </lineage>
</organism>
<dbReference type="InterPro" id="IPR019903">
    <property type="entry name" value="RIC_family"/>
</dbReference>
<comment type="subcellular location">
    <subcellularLocation>
        <location evidence="1">Cytoplasm</location>
    </subcellularLocation>
</comment>
<keyword evidence="3" id="KW-0479">Metal-binding</keyword>
<dbReference type="RefSeq" id="WP_051307537.1">
    <property type="nucleotide sequence ID" value="NZ_CP021083.1"/>
</dbReference>
<geneLocation type="plasmid" evidence="7">
    <name>pdfi2</name>
</geneLocation>
<dbReference type="STRING" id="317577.GCA_000419625_03369"/>
<dbReference type="Pfam" id="PF04405">
    <property type="entry name" value="ScdA_N"/>
    <property type="match status" value="1"/>
</dbReference>
<name>A0A221T1M7_9DEIO</name>
<keyword evidence="6" id="KW-0614">Plasmid</keyword>
<reference evidence="6 7" key="1">
    <citation type="submission" date="2017-05" db="EMBL/GenBank/DDBJ databases">
        <title>The complete genome sequence of Deinococcus ficus isolated from the rhizosphere of the Ficus religiosa L. in Taiwan.</title>
        <authorList>
            <person name="Wu K.-M."/>
            <person name="Liao T.-L."/>
            <person name="Liu Y.-M."/>
            <person name="Young C.-C."/>
            <person name="Tsai S.-F."/>
        </authorList>
    </citation>
    <scope>NUCLEOTIDE SEQUENCE [LARGE SCALE GENOMIC DNA]</scope>
    <source>
        <strain evidence="6 7">CC-FR2-10</strain>
        <plasmid evidence="7">pdfi2</plasmid>
    </source>
</reference>
<gene>
    <name evidence="6" type="ORF">DFI_16530</name>
</gene>
<evidence type="ECO:0000256" key="2">
    <source>
        <dbReference type="ARBA" id="ARBA00022490"/>
    </source>
</evidence>
<proteinExistence type="predicted"/>
<dbReference type="PANTHER" id="PTHR36438:SF1">
    <property type="entry name" value="IRON-SULFUR CLUSTER REPAIR PROTEIN YTFE"/>
    <property type="match status" value="1"/>
</dbReference>
<dbReference type="EMBL" id="CP021083">
    <property type="protein sequence ID" value="ASN82802.1"/>
    <property type="molecule type" value="Genomic_DNA"/>
</dbReference>
<dbReference type="CDD" id="cd12108">
    <property type="entry name" value="Hr-like"/>
    <property type="match status" value="1"/>
</dbReference>
<dbReference type="Proteomes" id="UP000259030">
    <property type="component" value="Plasmid pDFI2"/>
</dbReference>
<evidence type="ECO:0000259" key="5">
    <source>
        <dbReference type="Pfam" id="PF01814"/>
    </source>
</evidence>
<dbReference type="InterPro" id="IPR012312">
    <property type="entry name" value="Hemerythrin-like"/>
</dbReference>
<dbReference type="AlphaFoldDB" id="A0A221T1M7"/>
<dbReference type="Gene3D" id="1.20.120.520">
    <property type="entry name" value="nmb1532 protein domain like"/>
    <property type="match status" value="1"/>
</dbReference>
<feature type="domain" description="Hemerythrin-like" evidence="5">
    <location>
        <begin position="92"/>
        <end position="239"/>
    </location>
</feature>
<dbReference type="GO" id="GO:0046872">
    <property type="term" value="F:metal ion binding"/>
    <property type="evidence" value="ECO:0007669"/>
    <property type="project" value="UniProtKB-KW"/>
</dbReference>
<accession>A0A221T1M7</accession>
<evidence type="ECO:0000256" key="3">
    <source>
        <dbReference type="ARBA" id="ARBA00022723"/>
    </source>
</evidence>
<keyword evidence="7" id="KW-1185">Reference proteome</keyword>
<dbReference type="Pfam" id="PF01814">
    <property type="entry name" value="Hemerythrin"/>
    <property type="match status" value="1"/>
</dbReference>
<evidence type="ECO:0000256" key="1">
    <source>
        <dbReference type="ARBA" id="ARBA00004496"/>
    </source>
</evidence>
<dbReference type="GO" id="GO:0005737">
    <property type="term" value="C:cytoplasm"/>
    <property type="evidence" value="ECO:0007669"/>
    <property type="project" value="UniProtKB-SubCell"/>
</dbReference>
<dbReference type="NCBIfam" id="TIGR03652">
    <property type="entry name" value="FeS_repair_RIC"/>
    <property type="match status" value="1"/>
</dbReference>